<evidence type="ECO:0000256" key="2">
    <source>
        <dbReference type="ARBA" id="ARBA00022603"/>
    </source>
</evidence>
<keyword evidence="3 6" id="KW-0808">Transferase</keyword>
<evidence type="ECO:0000313" key="7">
    <source>
        <dbReference type="Proteomes" id="UP001318682"/>
    </source>
</evidence>
<keyword evidence="4" id="KW-0949">S-adenosyl-L-methionine</keyword>
<protein>
    <recommendedName>
        <fullName evidence="1">site-specific DNA-methyltransferase (adenine-specific)</fullName>
        <ecNumber evidence="1">2.1.1.72</ecNumber>
    </recommendedName>
</protein>
<proteinExistence type="predicted"/>
<keyword evidence="2 6" id="KW-0489">Methyltransferase</keyword>
<name>A0ABZ2BZV2_9RHOB</name>
<dbReference type="GO" id="GO:0032259">
    <property type="term" value="P:methylation"/>
    <property type="evidence" value="ECO:0007669"/>
    <property type="project" value="UniProtKB-KW"/>
</dbReference>
<evidence type="ECO:0000256" key="3">
    <source>
        <dbReference type="ARBA" id="ARBA00022679"/>
    </source>
</evidence>
<sequence length="342" mass="38180">MSYRYIGNKTRLLPILLDSFSKVVKDGATVADIMCGTASVSEALRTSEYRVIASDMMTFAAHHARVRLLLSEEPKFGKIGLKGYASVLTHLNQLKLRKGVFFKEYSPDGNPENGGEPRKYFSGENAGRIDAITAQLNQWQVDETISETENSLLRHDLVLASNRVANIAGTYGHHRSKWGTSALASLELRPATLLAGHRTDHTVHQGQAETVAPLIEADLCYIDPPYMKRQYAANYHIIETIARGDSPEAVGVSGLRPWRDQYSDFCSKVKIRDAFRTIFKSAQCGQFMISYSEDGLLTEEQLMELFSEFGTVSLQKIPFARFRSNAGGQGGTVMEYLFHIKR</sequence>
<dbReference type="EMBL" id="CP143428">
    <property type="protein sequence ID" value="WVX51742.1"/>
    <property type="molecule type" value="Genomic_DNA"/>
</dbReference>
<keyword evidence="7" id="KW-1185">Reference proteome</keyword>
<gene>
    <name evidence="6" type="primary">fokIM</name>
    <name evidence="6" type="ORF">ROLI_048440</name>
</gene>
<geneLocation type="plasmid" evidence="6 7">
    <name>pROLI18</name>
</geneLocation>
<evidence type="ECO:0000256" key="1">
    <source>
        <dbReference type="ARBA" id="ARBA00011900"/>
    </source>
</evidence>
<dbReference type="PRINTS" id="PR00505">
    <property type="entry name" value="D12N6MTFRASE"/>
</dbReference>
<dbReference type="InterPro" id="IPR029063">
    <property type="entry name" value="SAM-dependent_MTases_sf"/>
</dbReference>
<dbReference type="InterPro" id="IPR012327">
    <property type="entry name" value="MeTrfase_D12"/>
</dbReference>
<dbReference type="SUPFAM" id="SSF53335">
    <property type="entry name" value="S-adenosyl-L-methionine-dependent methyltransferases"/>
    <property type="match status" value="1"/>
</dbReference>
<dbReference type="EC" id="2.1.1.72" evidence="1"/>
<keyword evidence="6" id="KW-0614">Plasmid</keyword>
<reference evidence="7" key="1">
    <citation type="submission" date="2024-01" db="EMBL/GenBank/DDBJ databases">
        <title>Roseobacter fucihabitans sp. nov., isolated from the brown alga Fucus spiralis.</title>
        <authorList>
            <person name="Hahnke S."/>
            <person name="Berger M."/>
            <person name="Schlingloff A."/>
            <person name="Athale I."/>
            <person name="Neumann-Schaal M."/>
            <person name="Adenaya A."/>
            <person name="Poehlein A."/>
            <person name="Daniel R."/>
            <person name="Pertersen J."/>
            <person name="Brinkhoff T."/>
        </authorList>
    </citation>
    <scope>NUCLEOTIDE SEQUENCE [LARGE SCALE GENOMIC DNA]</scope>
    <source>
        <strain evidence="7">B14</strain>
        <plasmid evidence="7">pROLI18</plasmid>
    </source>
</reference>
<dbReference type="Pfam" id="PF02086">
    <property type="entry name" value="MethyltransfD12"/>
    <property type="match status" value="1"/>
</dbReference>
<organism evidence="6 7">
    <name type="scientific">Roseobacter fucihabitans</name>
    <dbReference type="NCBI Taxonomy" id="1537242"/>
    <lineage>
        <taxon>Bacteria</taxon>
        <taxon>Pseudomonadati</taxon>
        <taxon>Pseudomonadota</taxon>
        <taxon>Alphaproteobacteria</taxon>
        <taxon>Rhodobacterales</taxon>
        <taxon>Roseobacteraceae</taxon>
        <taxon>Roseobacter</taxon>
    </lineage>
</organism>
<evidence type="ECO:0000256" key="5">
    <source>
        <dbReference type="ARBA" id="ARBA00047942"/>
    </source>
</evidence>
<evidence type="ECO:0000313" key="6">
    <source>
        <dbReference type="EMBL" id="WVX51742.1"/>
    </source>
</evidence>
<evidence type="ECO:0000256" key="4">
    <source>
        <dbReference type="ARBA" id="ARBA00022691"/>
    </source>
</evidence>
<dbReference type="PROSITE" id="PS00092">
    <property type="entry name" value="N6_MTASE"/>
    <property type="match status" value="1"/>
</dbReference>
<dbReference type="InterPro" id="IPR002052">
    <property type="entry name" value="DNA_methylase_N6_adenine_CS"/>
</dbReference>
<dbReference type="GO" id="GO:0009007">
    <property type="term" value="F:site-specific DNA-methyltransferase (adenine-specific) activity"/>
    <property type="evidence" value="ECO:0007669"/>
    <property type="project" value="UniProtKB-EC"/>
</dbReference>
<dbReference type="Proteomes" id="UP001318682">
    <property type="component" value="Plasmid pROLI18"/>
</dbReference>
<accession>A0ABZ2BZV2</accession>
<comment type="catalytic activity">
    <reaction evidence="5">
        <text>a 2'-deoxyadenosine in DNA + S-adenosyl-L-methionine = an N(6)-methyl-2'-deoxyadenosine in DNA + S-adenosyl-L-homocysteine + H(+)</text>
        <dbReference type="Rhea" id="RHEA:15197"/>
        <dbReference type="Rhea" id="RHEA-COMP:12418"/>
        <dbReference type="Rhea" id="RHEA-COMP:12419"/>
        <dbReference type="ChEBI" id="CHEBI:15378"/>
        <dbReference type="ChEBI" id="CHEBI:57856"/>
        <dbReference type="ChEBI" id="CHEBI:59789"/>
        <dbReference type="ChEBI" id="CHEBI:90615"/>
        <dbReference type="ChEBI" id="CHEBI:90616"/>
        <dbReference type="EC" id="2.1.1.72"/>
    </reaction>
</comment>
<dbReference type="RefSeq" id="WP_187431959.1">
    <property type="nucleotide sequence ID" value="NZ_CP143428.1"/>
</dbReference>